<feature type="domain" description="GST C-terminal" evidence="4">
    <location>
        <begin position="86"/>
        <end position="212"/>
    </location>
</feature>
<accession>A0A432V5D3</accession>
<dbReference type="PANTHER" id="PTHR44051:SF19">
    <property type="entry name" value="DISULFIDE-BOND OXIDOREDUCTASE YFCG"/>
    <property type="match status" value="1"/>
</dbReference>
<dbReference type="OrthoDB" id="9810080at2"/>
<dbReference type="PROSITE" id="PS50404">
    <property type="entry name" value="GST_NTER"/>
    <property type="match status" value="1"/>
</dbReference>
<dbReference type="InterPro" id="IPR036282">
    <property type="entry name" value="Glutathione-S-Trfase_C_sf"/>
</dbReference>
<dbReference type="Gene3D" id="1.20.1050.10">
    <property type="match status" value="1"/>
</dbReference>
<dbReference type="Pfam" id="PF13417">
    <property type="entry name" value="GST_N_3"/>
    <property type="match status" value="1"/>
</dbReference>
<reference evidence="5 6" key="1">
    <citation type="submission" date="2018-11" db="EMBL/GenBank/DDBJ databases">
        <title>Pseudaminobacter arsenicus sp. nov., an arsenic-resistant bacterium isolated from arsenic-rich aquifers.</title>
        <authorList>
            <person name="Mu Y."/>
        </authorList>
    </citation>
    <scope>NUCLEOTIDE SEQUENCE [LARGE SCALE GENOMIC DNA]</scope>
    <source>
        <strain evidence="5 6">CB3</strain>
    </source>
</reference>
<dbReference type="FunFam" id="3.40.30.10:FF:000039">
    <property type="entry name" value="Glutathione S-transferase domain"/>
    <property type="match status" value="1"/>
</dbReference>
<name>A0A432V5D3_9HYPH</name>
<sequence length="212" mass="24136">MITVWGRATSSNVQTVMWALAELDLPHERIDAGGPFGGLDTPEFAAMNPNRLVPVLRDGGEYLWESASIVRYLGARYGSEQFWPSDPLKRAKLDQWSDWTKTTLVPAFITNVFKLIISKRPGERDEAAIRKGVAELANVMRIFDERLSEAAYLGGDEPCFADIVAGVLLYRYFTLEIERADLPHLEAYYERLTRRPTYARHVMISYDSMRAK</sequence>
<dbReference type="PROSITE" id="PS50405">
    <property type="entry name" value="GST_CTER"/>
    <property type="match status" value="1"/>
</dbReference>
<dbReference type="AlphaFoldDB" id="A0A432V5D3"/>
<keyword evidence="6" id="KW-1185">Reference proteome</keyword>
<dbReference type="InterPro" id="IPR010987">
    <property type="entry name" value="Glutathione-S-Trfase_C-like"/>
</dbReference>
<dbReference type="SUPFAM" id="SSF52833">
    <property type="entry name" value="Thioredoxin-like"/>
    <property type="match status" value="1"/>
</dbReference>
<evidence type="ECO:0000313" key="6">
    <source>
        <dbReference type="Proteomes" id="UP000281647"/>
    </source>
</evidence>
<dbReference type="InterPro" id="IPR040079">
    <property type="entry name" value="Glutathione_S-Trfase"/>
</dbReference>
<evidence type="ECO:0000259" key="4">
    <source>
        <dbReference type="PROSITE" id="PS50405"/>
    </source>
</evidence>
<dbReference type="Proteomes" id="UP000281647">
    <property type="component" value="Unassembled WGS sequence"/>
</dbReference>
<dbReference type="InterPro" id="IPR036249">
    <property type="entry name" value="Thioredoxin-like_sf"/>
</dbReference>
<evidence type="ECO:0000313" key="5">
    <source>
        <dbReference type="EMBL" id="RUM97377.1"/>
    </source>
</evidence>
<evidence type="ECO:0000256" key="1">
    <source>
        <dbReference type="ARBA" id="ARBA00007409"/>
    </source>
</evidence>
<comment type="similarity">
    <text evidence="1">Belongs to the GST superfamily.</text>
</comment>
<evidence type="ECO:0000256" key="2">
    <source>
        <dbReference type="ARBA" id="ARBA00022679"/>
    </source>
</evidence>
<dbReference type="SUPFAM" id="SSF47616">
    <property type="entry name" value="GST C-terminal domain-like"/>
    <property type="match status" value="1"/>
</dbReference>
<dbReference type="PANTHER" id="PTHR44051">
    <property type="entry name" value="GLUTATHIONE S-TRANSFERASE-RELATED"/>
    <property type="match status" value="1"/>
</dbReference>
<feature type="domain" description="GST N-terminal" evidence="3">
    <location>
        <begin position="1"/>
        <end position="81"/>
    </location>
</feature>
<organism evidence="5 6">
    <name type="scientific">Borborobacter arsenicus</name>
    <dbReference type="NCBI Taxonomy" id="1851146"/>
    <lineage>
        <taxon>Bacteria</taxon>
        <taxon>Pseudomonadati</taxon>
        <taxon>Pseudomonadota</taxon>
        <taxon>Alphaproteobacteria</taxon>
        <taxon>Hyphomicrobiales</taxon>
        <taxon>Phyllobacteriaceae</taxon>
        <taxon>Borborobacter</taxon>
    </lineage>
</organism>
<dbReference type="RefSeq" id="WP_128625184.1">
    <property type="nucleotide sequence ID" value="NZ_ML133511.1"/>
</dbReference>
<dbReference type="SFLD" id="SFLDS00019">
    <property type="entry name" value="Glutathione_Transferase_(cytos"/>
    <property type="match status" value="1"/>
</dbReference>
<dbReference type="Gene3D" id="3.40.30.10">
    <property type="entry name" value="Glutaredoxin"/>
    <property type="match status" value="1"/>
</dbReference>
<dbReference type="CDD" id="cd03047">
    <property type="entry name" value="GST_N_2"/>
    <property type="match status" value="1"/>
</dbReference>
<dbReference type="SFLD" id="SFLDG01150">
    <property type="entry name" value="Main.1:_Beta-like"/>
    <property type="match status" value="1"/>
</dbReference>
<dbReference type="SFLD" id="SFLDG00358">
    <property type="entry name" value="Main_(cytGST)"/>
    <property type="match status" value="1"/>
</dbReference>
<keyword evidence="2 5" id="KW-0808">Transferase</keyword>
<protein>
    <submittedName>
        <fullName evidence="5">Glutathione S-transferase family protein</fullName>
    </submittedName>
</protein>
<dbReference type="Pfam" id="PF00043">
    <property type="entry name" value="GST_C"/>
    <property type="match status" value="1"/>
</dbReference>
<dbReference type="EMBL" id="RKST01000012">
    <property type="protein sequence ID" value="RUM97377.1"/>
    <property type="molecule type" value="Genomic_DNA"/>
</dbReference>
<dbReference type="InterPro" id="IPR004045">
    <property type="entry name" value="Glutathione_S-Trfase_N"/>
</dbReference>
<dbReference type="InterPro" id="IPR004046">
    <property type="entry name" value="GST_C"/>
</dbReference>
<dbReference type="GO" id="GO:0016740">
    <property type="term" value="F:transferase activity"/>
    <property type="evidence" value="ECO:0007669"/>
    <property type="project" value="UniProtKB-KW"/>
</dbReference>
<gene>
    <name evidence="5" type="ORF">EET67_13530</name>
</gene>
<proteinExistence type="inferred from homology"/>
<evidence type="ECO:0000259" key="3">
    <source>
        <dbReference type="PROSITE" id="PS50404"/>
    </source>
</evidence>
<comment type="caution">
    <text evidence="5">The sequence shown here is derived from an EMBL/GenBank/DDBJ whole genome shotgun (WGS) entry which is preliminary data.</text>
</comment>